<dbReference type="AlphaFoldDB" id="A0A3P7LHV1"/>
<evidence type="ECO:0000313" key="3">
    <source>
        <dbReference type="EMBL" id="VDM78768.1"/>
    </source>
</evidence>
<evidence type="ECO:0000256" key="2">
    <source>
        <dbReference type="SAM" id="MobiDB-lite"/>
    </source>
</evidence>
<dbReference type="OrthoDB" id="5812941at2759"/>
<sequence length="167" mass="18914">MCSKDFKNLYASFLDSQKTWKCASEIGHIYSIYTVDNEINRTDHVTTIGDYLRSVALPPPPSKEENNAGVLHFPSPVDRKPSTDPPKCVVPSHRAIVATSSPSASLSSKDNCRDVKFLQKRAYEAQIAREEAMTKYYQLKMKKLELEIEQLQQHKTRFDNEDSSTSG</sequence>
<keyword evidence="1" id="KW-0175">Coiled coil</keyword>
<proteinExistence type="predicted"/>
<accession>A0A3P7LHV1</accession>
<organism evidence="3 4">
    <name type="scientific">Strongylus vulgaris</name>
    <name type="common">Blood worm</name>
    <dbReference type="NCBI Taxonomy" id="40348"/>
    <lineage>
        <taxon>Eukaryota</taxon>
        <taxon>Metazoa</taxon>
        <taxon>Ecdysozoa</taxon>
        <taxon>Nematoda</taxon>
        <taxon>Chromadorea</taxon>
        <taxon>Rhabditida</taxon>
        <taxon>Rhabditina</taxon>
        <taxon>Rhabditomorpha</taxon>
        <taxon>Strongyloidea</taxon>
        <taxon>Strongylidae</taxon>
        <taxon>Strongylus</taxon>
    </lineage>
</organism>
<feature type="region of interest" description="Disordered" evidence="2">
    <location>
        <begin position="59"/>
        <end position="88"/>
    </location>
</feature>
<dbReference type="EMBL" id="UYYB01102876">
    <property type="protein sequence ID" value="VDM78768.1"/>
    <property type="molecule type" value="Genomic_DNA"/>
</dbReference>
<keyword evidence="4" id="KW-1185">Reference proteome</keyword>
<feature type="coiled-coil region" evidence="1">
    <location>
        <begin position="134"/>
        <end position="161"/>
    </location>
</feature>
<protein>
    <submittedName>
        <fullName evidence="3">Uncharacterized protein</fullName>
    </submittedName>
</protein>
<evidence type="ECO:0000313" key="4">
    <source>
        <dbReference type="Proteomes" id="UP000270094"/>
    </source>
</evidence>
<gene>
    <name evidence="3" type="ORF">SVUK_LOCUS13766</name>
</gene>
<name>A0A3P7LHV1_STRVU</name>
<dbReference type="Proteomes" id="UP000270094">
    <property type="component" value="Unassembled WGS sequence"/>
</dbReference>
<reference evidence="3 4" key="1">
    <citation type="submission" date="2018-11" db="EMBL/GenBank/DDBJ databases">
        <authorList>
            <consortium name="Pathogen Informatics"/>
        </authorList>
    </citation>
    <scope>NUCLEOTIDE SEQUENCE [LARGE SCALE GENOMIC DNA]</scope>
</reference>
<evidence type="ECO:0000256" key="1">
    <source>
        <dbReference type="SAM" id="Coils"/>
    </source>
</evidence>